<dbReference type="EMBL" id="CP163302">
    <property type="protein sequence ID" value="XDP45796.1"/>
    <property type="molecule type" value="Genomic_DNA"/>
</dbReference>
<dbReference type="InterPro" id="IPR036291">
    <property type="entry name" value="NAD(P)-bd_dom_sf"/>
</dbReference>
<evidence type="ECO:0000256" key="1">
    <source>
        <dbReference type="ARBA" id="ARBA00023027"/>
    </source>
</evidence>
<evidence type="ECO:0000313" key="4">
    <source>
        <dbReference type="EMBL" id="XDP45796.1"/>
    </source>
</evidence>
<sequence length="363" mass="37970">MPNSVPPSRPSASSPEPGPLRAAVVGCGDISAQHFAAIGGLAAQGTARLAAVVDLDPQRRGAAAGAHGVPGYETLGEALAGGGIDVVHLCTPHSEHVPLALEALAAGVHVLTEKPVAHTLGDAERLIAAARTAFSEGGTQLGVCFQNRYNAPVVAMRSLLEGGTLGAVTGAEATVMWHRPAAYYEAKPWRSTWAGSGGGLLMNQAIHTLDLLQWLVGPATVVGGGASTRTLADTIEVEDTADIFLDHARGSDGSPVRSAFFATNANGRNAPVTLHIETEAAELRLRGALSVQYADGRLDTVEEAGALPGERSYWGASHWLLVADFYRAVRSGERFWIGAEEASESLRLIKDVYSRSYPAGEWV</sequence>
<evidence type="ECO:0000259" key="2">
    <source>
        <dbReference type="Pfam" id="PF01408"/>
    </source>
</evidence>
<dbReference type="RefSeq" id="WP_369046237.1">
    <property type="nucleotide sequence ID" value="NZ_CP163302.1"/>
</dbReference>
<dbReference type="Gene3D" id="3.40.50.720">
    <property type="entry name" value="NAD(P)-binding Rossmann-like Domain"/>
    <property type="match status" value="1"/>
</dbReference>
<dbReference type="PANTHER" id="PTHR43249:SF1">
    <property type="entry name" value="D-GLUCOSIDE 3-DEHYDROGENASE"/>
    <property type="match status" value="1"/>
</dbReference>
<dbReference type="Gene3D" id="3.30.360.10">
    <property type="entry name" value="Dihydrodipicolinate Reductase, domain 2"/>
    <property type="match status" value="1"/>
</dbReference>
<organism evidence="4">
    <name type="scientific">Sinomonas puerhi</name>
    <dbReference type="NCBI Taxonomy" id="3238584"/>
    <lineage>
        <taxon>Bacteria</taxon>
        <taxon>Bacillati</taxon>
        <taxon>Actinomycetota</taxon>
        <taxon>Actinomycetes</taxon>
        <taxon>Micrococcales</taxon>
        <taxon>Micrococcaceae</taxon>
        <taxon>Sinomonas</taxon>
    </lineage>
</organism>
<evidence type="ECO:0000259" key="3">
    <source>
        <dbReference type="Pfam" id="PF22725"/>
    </source>
</evidence>
<dbReference type="AlphaFoldDB" id="A0AB39L3Q6"/>
<proteinExistence type="predicted"/>
<dbReference type="SUPFAM" id="SSF55347">
    <property type="entry name" value="Glyceraldehyde-3-phosphate dehydrogenase-like, C-terminal domain"/>
    <property type="match status" value="1"/>
</dbReference>
<dbReference type="PANTHER" id="PTHR43249">
    <property type="entry name" value="UDP-N-ACETYL-2-AMINO-2-DEOXY-D-GLUCURONATE OXIDASE"/>
    <property type="match status" value="1"/>
</dbReference>
<dbReference type="KEGG" id="spue:AB5L97_01895"/>
<name>A0AB39L3Q6_9MICC</name>
<dbReference type="GO" id="GO:0000166">
    <property type="term" value="F:nucleotide binding"/>
    <property type="evidence" value="ECO:0007669"/>
    <property type="project" value="InterPro"/>
</dbReference>
<dbReference type="InterPro" id="IPR000683">
    <property type="entry name" value="Gfo/Idh/MocA-like_OxRdtase_N"/>
</dbReference>
<dbReference type="InterPro" id="IPR052515">
    <property type="entry name" value="Gfo/Idh/MocA_Oxidoreductase"/>
</dbReference>
<feature type="domain" description="Gfo/Idh/MocA-like oxidoreductase N-terminal" evidence="2">
    <location>
        <begin position="20"/>
        <end position="132"/>
    </location>
</feature>
<feature type="domain" description="GFO/IDH/MocA-like oxidoreductase" evidence="3">
    <location>
        <begin position="154"/>
        <end position="254"/>
    </location>
</feature>
<dbReference type="Pfam" id="PF22725">
    <property type="entry name" value="GFO_IDH_MocA_C3"/>
    <property type="match status" value="1"/>
</dbReference>
<keyword evidence="1" id="KW-0520">NAD</keyword>
<protein>
    <submittedName>
        <fullName evidence="4">Gfo/Idh/MocA family protein</fullName>
    </submittedName>
</protein>
<dbReference type="InterPro" id="IPR055170">
    <property type="entry name" value="GFO_IDH_MocA-like_dom"/>
</dbReference>
<dbReference type="Pfam" id="PF01408">
    <property type="entry name" value="GFO_IDH_MocA"/>
    <property type="match status" value="1"/>
</dbReference>
<reference evidence="4" key="1">
    <citation type="submission" date="2024-07" db="EMBL/GenBank/DDBJ databases">
        <authorList>
            <person name="fu j."/>
        </authorList>
    </citation>
    <scope>NUCLEOTIDE SEQUENCE</scope>
    <source>
        <strain evidence="4">P10A9</strain>
    </source>
</reference>
<accession>A0AB39L3Q6</accession>
<dbReference type="SUPFAM" id="SSF51735">
    <property type="entry name" value="NAD(P)-binding Rossmann-fold domains"/>
    <property type="match status" value="1"/>
</dbReference>
<gene>
    <name evidence="4" type="ORF">AB5L97_01895</name>
</gene>